<reference evidence="1 2" key="1">
    <citation type="submission" date="2016-09" db="EMBL/GenBank/DDBJ databases">
        <title>Alteromonas lipolytica, a new species isolated from sea water.</title>
        <authorList>
            <person name="Wu Y.-H."/>
            <person name="Cheng H."/>
            <person name="Xu X.-W."/>
        </authorList>
    </citation>
    <scope>NUCLEOTIDE SEQUENCE [LARGE SCALE GENOMIC DNA]</scope>
    <source>
        <strain evidence="1 2">JW12</strain>
    </source>
</reference>
<evidence type="ECO:0008006" key="3">
    <source>
        <dbReference type="Google" id="ProtNLM"/>
    </source>
</evidence>
<dbReference type="OrthoDB" id="2555274at2"/>
<evidence type="ECO:0000313" key="2">
    <source>
        <dbReference type="Proteomes" id="UP000176037"/>
    </source>
</evidence>
<dbReference type="AlphaFoldDB" id="A0A1E8FHN9"/>
<evidence type="ECO:0000313" key="1">
    <source>
        <dbReference type="EMBL" id="OFI35467.1"/>
    </source>
</evidence>
<gene>
    <name evidence="1" type="ORF">BFC17_11920</name>
</gene>
<dbReference type="EMBL" id="MJIC01000009">
    <property type="protein sequence ID" value="OFI35467.1"/>
    <property type="molecule type" value="Genomic_DNA"/>
</dbReference>
<dbReference type="Gene3D" id="3.20.20.150">
    <property type="entry name" value="Divalent-metal-dependent TIM barrel enzymes"/>
    <property type="match status" value="1"/>
</dbReference>
<protein>
    <recommendedName>
        <fullName evidence="3">Xylose isomerase</fullName>
    </recommendedName>
</protein>
<keyword evidence="2" id="KW-1185">Reference proteome</keyword>
<dbReference type="RefSeq" id="WP_070175211.1">
    <property type="nucleotide sequence ID" value="NZ_BMJR01000006.1"/>
</dbReference>
<organism evidence="1 2">
    <name type="scientific">Alteromonas lipolytica</name>
    <dbReference type="NCBI Taxonomy" id="1856405"/>
    <lineage>
        <taxon>Bacteria</taxon>
        <taxon>Pseudomonadati</taxon>
        <taxon>Pseudomonadota</taxon>
        <taxon>Gammaproteobacteria</taxon>
        <taxon>Alteromonadales</taxon>
        <taxon>Alteromonadaceae</taxon>
        <taxon>Alteromonas/Salinimonas group</taxon>
        <taxon>Alteromonas</taxon>
    </lineage>
</organism>
<dbReference type="Proteomes" id="UP000176037">
    <property type="component" value="Unassembled WGS sequence"/>
</dbReference>
<comment type="caution">
    <text evidence="1">The sequence shown here is derived from an EMBL/GenBank/DDBJ whole genome shotgun (WGS) entry which is preliminary data.</text>
</comment>
<dbReference type="InterPro" id="IPR036237">
    <property type="entry name" value="Xyl_isomerase-like_sf"/>
</dbReference>
<accession>A0A1E8FHN9</accession>
<dbReference type="SUPFAM" id="SSF51658">
    <property type="entry name" value="Xylose isomerase-like"/>
    <property type="match status" value="1"/>
</dbReference>
<sequence>MVGLDVFQSMWAMEFKRPDGFEWTLREKVEKIASAGFKGVSFDIGYHTEAYISEAMPLLQEFNLDLCYNAFVKSVPHYQDIVNFVNSQPIKPRFIAIVGQIEPWDLDDVAATTREWMRIGDEAGVKTHVEIHRNCMTNDLMFTLQLMEKVPDLLMVADLSHVLVNQEWYLPLHEQAQKRMSQFLTKAEAFHGRVATREQIQVPILFEQHKPWFELFKSWWQEGFEKWIYRQGSDSDNRCVFLSELGPPVYAMTGQDGYELSDRWEEALLLKETAEQLWQNALKSTQS</sequence>
<dbReference type="STRING" id="1856405.BFC17_11920"/>
<name>A0A1E8FHN9_9ALTE</name>
<proteinExistence type="predicted"/>